<dbReference type="GO" id="GO:0016620">
    <property type="term" value="F:oxidoreductase activity, acting on the aldehyde or oxo group of donors, NAD or NADP as acceptor"/>
    <property type="evidence" value="ECO:0007669"/>
    <property type="project" value="InterPro"/>
</dbReference>
<dbReference type="InterPro" id="IPR016160">
    <property type="entry name" value="Ald_DH_CS_CYS"/>
</dbReference>
<dbReference type="PANTHER" id="PTHR11699">
    <property type="entry name" value="ALDEHYDE DEHYDROGENASE-RELATED"/>
    <property type="match status" value="1"/>
</dbReference>
<dbReference type="InterPro" id="IPR016162">
    <property type="entry name" value="Ald_DH_N"/>
</dbReference>
<dbReference type="Proteomes" id="UP000199699">
    <property type="component" value="Unassembled WGS sequence"/>
</dbReference>
<dbReference type="STRING" id="145857.GA0070616_0599"/>
<evidence type="ECO:0000259" key="4">
    <source>
        <dbReference type="Pfam" id="PF00171"/>
    </source>
</evidence>
<dbReference type="Gene3D" id="3.40.605.10">
    <property type="entry name" value="Aldehyde Dehydrogenase, Chain A, domain 1"/>
    <property type="match status" value="1"/>
</dbReference>
<dbReference type="OrthoDB" id="3955596at2"/>
<accession>A0A1C6RCW2</accession>
<evidence type="ECO:0000313" key="5">
    <source>
        <dbReference type="EMBL" id="SCL14994.1"/>
    </source>
</evidence>
<evidence type="ECO:0000256" key="3">
    <source>
        <dbReference type="RuleBase" id="RU003345"/>
    </source>
</evidence>
<feature type="active site" evidence="2">
    <location>
        <position position="249"/>
    </location>
</feature>
<dbReference type="InterPro" id="IPR015590">
    <property type="entry name" value="Aldehyde_DH_dom"/>
</dbReference>
<dbReference type="InterPro" id="IPR016161">
    <property type="entry name" value="Ald_DH/histidinol_DH"/>
</dbReference>
<sequence>MEAPTLDHFVAGQPFPGEPVEVVTLHDPATGQPYATAPVGRSAEVDRACRSAALAFPRWRDTTPAVRQRALLALADAIEGRAEELAMAEVRNTGKPRRQMISDELPSVVDCLRFYAGVLRHGETAATGEYVPDHTSMLRREPVGVVAAITPWNYPLMMAIWKVAPALAAGNTVVLKPAETTPVTPLMLAEIAAEVLPPGVLNVVCGDRETGRLLVRHPIPALVAFTGSVEGGRDVATAAGSGLKRVHLELGGKAPVLVFDDVVQDPDTWRRVVGAAFFNAGQSCTAATRVLAPRSCHDEVVSRLAEAAEATEVGPDGVYGALNGAEQLARVSALVDGRGPGTEVVAGGSALRRPGFYYAPTVIAGVRPDEELATREVFGPVITVEAGTDEDALVELANASRYGLAASVWTADHRRAMRLVRRLDYGTVWINCHSVLASEMPHGGVRDSGYGVDLSGHALDGYQRLKHVLTALGQS</sequence>
<evidence type="ECO:0000256" key="2">
    <source>
        <dbReference type="PROSITE-ProRule" id="PRU10007"/>
    </source>
</evidence>
<dbReference type="PROSITE" id="PS00687">
    <property type="entry name" value="ALDEHYDE_DEHYDR_GLU"/>
    <property type="match status" value="1"/>
</dbReference>
<dbReference type="InterPro" id="IPR016163">
    <property type="entry name" value="Ald_DH_C"/>
</dbReference>
<dbReference type="PROSITE" id="PS00070">
    <property type="entry name" value="ALDEHYDE_DEHYDR_CYS"/>
    <property type="match status" value="1"/>
</dbReference>
<dbReference type="EMBL" id="FMHT01000003">
    <property type="protein sequence ID" value="SCL14994.1"/>
    <property type="molecule type" value="Genomic_DNA"/>
</dbReference>
<dbReference type="InterPro" id="IPR029510">
    <property type="entry name" value="Ald_DH_CS_GLU"/>
</dbReference>
<reference evidence="5 6" key="1">
    <citation type="submission" date="2016-06" db="EMBL/GenBank/DDBJ databases">
        <authorList>
            <person name="Kjaerup R.B."/>
            <person name="Dalgaard T.S."/>
            <person name="Juul-Madsen H.R."/>
        </authorList>
    </citation>
    <scope>NUCLEOTIDE SEQUENCE [LARGE SCALE GENOMIC DNA]</scope>
    <source>
        <strain evidence="5 6">DSM 43818</strain>
    </source>
</reference>
<gene>
    <name evidence="5" type="ORF">GA0070616_0599</name>
</gene>
<evidence type="ECO:0000256" key="1">
    <source>
        <dbReference type="ARBA" id="ARBA00023002"/>
    </source>
</evidence>
<proteinExistence type="inferred from homology"/>
<comment type="similarity">
    <text evidence="3">Belongs to the aldehyde dehydrogenase family.</text>
</comment>
<name>A0A1C6RCW2_9ACTN</name>
<dbReference type="Pfam" id="PF00171">
    <property type="entry name" value="Aldedh"/>
    <property type="match status" value="1"/>
</dbReference>
<dbReference type="AlphaFoldDB" id="A0A1C6RCW2"/>
<dbReference type="Gene3D" id="3.40.309.10">
    <property type="entry name" value="Aldehyde Dehydrogenase, Chain A, domain 2"/>
    <property type="match status" value="1"/>
</dbReference>
<feature type="domain" description="Aldehyde dehydrogenase" evidence="4">
    <location>
        <begin position="23"/>
        <end position="468"/>
    </location>
</feature>
<keyword evidence="1 3" id="KW-0560">Oxidoreductase</keyword>
<dbReference type="FunFam" id="3.40.605.10:FF:000001">
    <property type="entry name" value="Aldehyde dehydrogenase 1"/>
    <property type="match status" value="1"/>
</dbReference>
<protein>
    <submittedName>
        <fullName evidence="5">Betaine-aldehyde dehydrogenase</fullName>
    </submittedName>
</protein>
<organism evidence="5 6">
    <name type="scientific">Micromonospora nigra</name>
    <dbReference type="NCBI Taxonomy" id="145857"/>
    <lineage>
        <taxon>Bacteria</taxon>
        <taxon>Bacillati</taxon>
        <taxon>Actinomycetota</taxon>
        <taxon>Actinomycetes</taxon>
        <taxon>Micromonosporales</taxon>
        <taxon>Micromonosporaceae</taxon>
        <taxon>Micromonospora</taxon>
    </lineage>
</organism>
<dbReference type="RefSeq" id="WP_091075750.1">
    <property type="nucleotide sequence ID" value="NZ_FMHT01000003.1"/>
</dbReference>
<dbReference type="SUPFAM" id="SSF53720">
    <property type="entry name" value="ALDH-like"/>
    <property type="match status" value="1"/>
</dbReference>
<keyword evidence="6" id="KW-1185">Reference proteome</keyword>
<evidence type="ECO:0000313" key="6">
    <source>
        <dbReference type="Proteomes" id="UP000199699"/>
    </source>
</evidence>